<gene>
    <name evidence="3" type="primary">ureD</name>
    <name evidence="4" type="ORF">P2W56_03675</name>
</gene>
<dbReference type="PANTHER" id="PTHR33643">
    <property type="entry name" value="UREASE ACCESSORY PROTEIN D"/>
    <property type="match status" value="1"/>
</dbReference>
<dbReference type="Proteomes" id="UP001220238">
    <property type="component" value="Chromosome"/>
</dbReference>
<dbReference type="InterPro" id="IPR002669">
    <property type="entry name" value="UreD"/>
</dbReference>
<proteinExistence type="inferred from homology"/>
<dbReference type="HAMAP" id="MF_01384">
    <property type="entry name" value="UreD"/>
    <property type="match status" value="1"/>
</dbReference>
<name>A0AB38XWG1_CORAY</name>
<protein>
    <recommendedName>
        <fullName evidence="3">Urease accessory protein UreD</fullName>
    </recommendedName>
</protein>
<dbReference type="PANTHER" id="PTHR33643:SF1">
    <property type="entry name" value="UREASE ACCESSORY PROTEIN D"/>
    <property type="match status" value="1"/>
</dbReference>
<comment type="subcellular location">
    <subcellularLocation>
        <location evidence="3">Cytoplasm</location>
    </subcellularLocation>
</comment>
<comment type="subunit">
    <text evidence="3">UreD, UreF and UreG form a complex that acts as a GTP-hydrolysis-dependent molecular chaperone, activating the urease apoprotein by helping to assemble the nickel containing metallocenter of UreC. The UreE protein probably delivers the nickel.</text>
</comment>
<accession>A0AB38XWG1</accession>
<organism evidence="4 5">
    <name type="scientific">Corynebacterium amycolatum</name>
    <dbReference type="NCBI Taxonomy" id="43765"/>
    <lineage>
        <taxon>Bacteria</taxon>
        <taxon>Bacillati</taxon>
        <taxon>Actinomycetota</taxon>
        <taxon>Actinomycetes</taxon>
        <taxon>Mycobacteriales</taxon>
        <taxon>Corynebacteriaceae</taxon>
        <taxon>Corynebacterium</taxon>
    </lineage>
</organism>
<comment type="similarity">
    <text evidence="1 3">Belongs to the UreD family.</text>
</comment>
<sequence>MLRPGKDGLLDLEILPAGPGTRRVRAPLSLGRILHSDPSFPDAHVVYIRATGGGLAQGDHVRQRIQVRSGAHAIVTSQAATRVHSMTSGYAEQLTEFTVEPDAVLEYLPDPAIPSRDCHFRQHTKVTVSPGATAIVGDCFTAGRVAHGELHDAAEIDLRAELHAHDSVPAFIEKAHYLGKRDLSSPIAHGNYRAWANLWVICSPPLVDDVLTSWQDYPHSDTAPLIGASSLPDGLGIWARFMGNSIEHVTDAQHDYWNLARRIVLNAPAFSLRKM</sequence>
<keyword evidence="3" id="KW-0996">Nickel insertion</keyword>
<dbReference type="RefSeq" id="WP_049180773.1">
    <property type="nucleotide sequence ID" value="NZ_CP046975.1"/>
</dbReference>
<evidence type="ECO:0000256" key="3">
    <source>
        <dbReference type="HAMAP-Rule" id="MF_01384"/>
    </source>
</evidence>
<evidence type="ECO:0000256" key="2">
    <source>
        <dbReference type="ARBA" id="ARBA00023186"/>
    </source>
</evidence>
<evidence type="ECO:0000256" key="1">
    <source>
        <dbReference type="ARBA" id="ARBA00007177"/>
    </source>
</evidence>
<dbReference type="AlphaFoldDB" id="A0AB38XWG1"/>
<dbReference type="GO" id="GO:0016151">
    <property type="term" value="F:nickel cation binding"/>
    <property type="evidence" value="ECO:0007669"/>
    <property type="project" value="UniProtKB-UniRule"/>
</dbReference>
<keyword evidence="2 3" id="KW-0143">Chaperone</keyword>
<comment type="function">
    <text evidence="3">Required for maturation of urease via the functional incorporation of the urease nickel metallocenter.</text>
</comment>
<evidence type="ECO:0000313" key="5">
    <source>
        <dbReference type="Proteomes" id="UP001220238"/>
    </source>
</evidence>
<reference evidence="4" key="1">
    <citation type="submission" date="2023-03" db="EMBL/GenBank/DDBJ databases">
        <title>Corynebacterium amycolatum SB-1.</title>
        <authorList>
            <person name="Jo H."/>
        </authorList>
    </citation>
    <scope>NUCLEOTIDE SEQUENCE</scope>
    <source>
        <strain evidence="4">SB-1</strain>
    </source>
</reference>
<evidence type="ECO:0000313" key="4">
    <source>
        <dbReference type="EMBL" id="WET44542.1"/>
    </source>
</evidence>
<dbReference type="GeneID" id="92767598"/>
<dbReference type="EMBL" id="CP120206">
    <property type="protein sequence ID" value="WET44542.1"/>
    <property type="molecule type" value="Genomic_DNA"/>
</dbReference>
<dbReference type="Pfam" id="PF01774">
    <property type="entry name" value="UreD"/>
    <property type="match status" value="1"/>
</dbReference>
<keyword evidence="3" id="KW-0963">Cytoplasm</keyword>
<dbReference type="GO" id="GO:0005737">
    <property type="term" value="C:cytoplasm"/>
    <property type="evidence" value="ECO:0007669"/>
    <property type="project" value="UniProtKB-SubCell"/>
</dbReference>